<keyword evidence="2" id="KW-1133">Transmembrane helix</keyword>
<comment type="caution">
    <text evidence="3">The sequence shown here is derived from an EMBL/GenBank/DDBJ whole genome shotgun (WGS) entry which is preliminary data.</text>
</comment>
<dbReference type="CDD" id="cd00112">
    <property type="entry name" value="LDLa"/>
    <property type="match status" value="1"/>
</dbReference>
<dbReference type="KEGG" id="dpl:KGM_204458"/>
<dbReference type="AlphaFoldDB" id="A0A212FGT4"/>
<evidence type="ECO:0000313" key="4">
    <source>
        <dbReference type="Proteomes" id="UP000007151"/>
    </source>
</evidence>
<dbReference type="InParanoid" id="A0A212FGT4"/>
<keyword evidence="2" id="KW-0472">Membrane</keyword>
<dbReference type="InterPro" id="IPR002172">
    <property type="entry name" value="LDrepeatLR_classA_rpt"/>
</dbReference>
<sequence>MYLKVLSLYYCLFYNMLSYIAEASRKFVHRTDISEYCKRKVAPSVFLGQRIMDVNSYVIQLSRLEVPYSCSFSVRAESGYNIILVVQMPSEAILFEACAMSGEQLVVYDFGETFGGYWGLIPQALVQQPVRNYTQFYTLKTTKPPTLRTRRRTTTRGMILTQTETQSTVQEEQFYTIEVPIVNVSGNFQLGPQRETQDSDELFDFIYDVTPRKGTEYETSIMPLVQFSLRPQVNSYGGGEVRYDLDYRVREFTLDPRKVKPETTATFDVKYETKSGLKRSSRLNELNTDSEHIFETETSITNNFIHTNKELLENHKKNIMDSNIKGSNINSVKENLNTTTINNNQIRDPTRRSEKGALVGHESWENIVQVAPVMAVVLNKTDNRAVKERKKKRHIQSLEVDDSIPRNVTRKPVMKTKAPVLDDVQEIVRIVELQDDEIGSRVVLRYLRQYVGPALFNLCDYRESNKRQIFLFNSSRIVISISNFTLDQMMLVLTPAQTLMSGAPRCPSNQLECQIIGTRVCIDSLNTCDGVPNCGSSEIYDEDRLTCGTSHGIEHNVCVAAFTFLAVILTLFYITSYWLKRCVPRVSDAFFVYTESSENELFLESVMRSPNDNDDPFNKHAYPGHYFEDDGFYEDILHAEKNKGNFCTKAIRACLRILHCRAKLPDNKIAKEQSTTKEPAKLFSFTQLELQNITKSACDDKAMQTGDMKQLDEEKTSDPYCFSSWSKFRKDSIKHDSELNLLRFSKESRTLSQNDSFSIDNENDNRKDVKHIDGELEIKNTIYDLHTPREGKKIPVTCEVHADNKGITETKRLRFDEQLQMIPGIEDKDSVVTTSTMQKLHDEDLDKIEDEENESFGRDFMRFWGAKGKKTRKKKHIPLRI</sequence>
<accession>A0A212FGT4</accession>
<gene>
    <name evidence="3" type="ORF">KGM_204458</name>
</gene>
<dbReference type="Proteomes" id="UP000007151">
    <property type="component" value="Unassembled WGS sequence"/>
</dbReference>
<proteinExistence type="predicted"/>
<organism evidence="3 4">
    <name type="scientific">Danaus plexippus plexippus</name>
    <dbReference type="NCBI Taxonomy" id="278856"/>
    <lineage>
        <taxon>Eukaryota</taxon>
        <taxon>Metazoa</taxon>
        <taxon>Ecdysozoa</taxon>
        <taxon>Arthropoda</taxon>
        <taxon>Hexapoda</taxon>
        <taxon>Insecta</taxon>
        <taxon>Pterygota</taxon>
        <taxon>Neoptera</taxon>
        <taxon>Endopterygota</taxon>
        <taxon>Lepidoptera</taxon>
        <taxon>Glossata</taxon>
        <taxon>Ditrysia</taxon>
        <taxon>Papilionoidea</taxon>
        <taxon>Nymphalidae</taxon>
        <taxon>Danainae</taxon>
        <taxon>Danaini</taxon>
        <taxon>Danaina</taxon>
        <taxon>Danaus</taxon>
        <taxon>Danaus</taxon>
    </lineage>
</organism>
<keyword evidence="2" id="KW-0812">Transmembrane</keyword>
<evidence type="ECO:0000256" key="2">
    <source>
        <dbReference type="SAM" id="Phobius"/>
    </source>
</evidence>
<evidence type="ECO:0000313" key="3">
    <source>
        <dbReference type="EMBL" id="OWR52939.1"/>
    </source>
</evidence>
<keyword evidence="4" id="KW-1185">Reference proteome</keyword>
<reference evidence="3 4" key="1">
    <citation type="journal article" date="2011" name="Cell">
        <title>The monarch butterfly genome yields insights into long-distance migration.</title>
        <authorList>
            <person name="Zhan S."/>
            <person name="Merlin C."/>
            <person name="Boore J.L."/>
            <person name="Reppert S.M."/>
        </authorList>
    </citation>
    <scope>NUCLEOTIDE SEQUENCE [LARGE SCALE GENOMIC DNA]</scope>
    <source>
        <strain evidence="3">F-2</strain>
    </source>
</reference>
<evidence type="ECO:0000256" key="1">
    <source>
        <dbReference type="ARBA" id="ARBA00023157"/>
    </source>
</evidence>
<feature type="transmembrane region" description="Helical" evidence="2">
    <location>
        <begin position="559"/>
        <end position="579"/>
    </location>
</feature>
<keyword evidence="1" id="KW-1015">Disulfide bond</keyword>
<name>A0A212FGT4_DANPL</name>
<dbReference type="eggNOG" id="ENOG502T74C">
    <property type="taxonomic scope" value="Eukaryota"/>
</dbReference>
<dbReference type="EMBL" id="AGBW02008599">
    <property type="protein sequence ID" value="OWR52939.1"/>
    <property type="molecule type" value="Genomic_DNA"/>
</dbReference>
<protein>
    <submittedName>
        <fullName evidence="3">Uncharacterized protein</fullName>
    </submittedName>
</protein>